<reference evidence="1" key="1">
    <citation type="journal article" date="2014" name="Front. Microbiol.">
        <title>High frequency of phylogenetically diverse reductive dehalogenase-homologous genes in deep subseafloor sedimentary metagenomes.</title>
        <authorList>
            <person name="Kawai M."/>
            <person name="Futagami T."/>
            <person name="Toyoda A."/>
            <person name="Takaki Y."/>
            <person name="Nishi S."/>
            <person name="Hori S."/>
            <person name="Arai W."/>
            <person name="Tsubouchi T."/>
            <person name="Morono Y."/>
            <person name="Uchiyama I."/>
            <person name="Ito T."/>
            <person name="Fujiyama A."/>
            <person name="Inagaki F."/>
            <person name="Takami H."/>
        </authorList>
    </citation>
    <scope>NUCLEOTIDE SEQUENCE</scope>
    <source>
        <strain evidence="1">Expedition CK06-06</strain>
    </source>
</reference>
<proteinExistence type="predicted"/>
<evidence type="ECO:0000313" key="1">
    <source>
        <dbReference type="EMBL" id="GAI96976.1"/>
    </source>
</evidence>
<organism evidence="1">
    <name type="scientific">marine sediment metagenome</name>
    <dbReference type="NCBI Taxonomy" id="412755"/>
    <lineage>
        <taxon>unclassified sequences</taxon>
        <taxon>metagenomes</taxon>
        <taxon>ecological metagenomes</taxon>
    </lineage>
</organism>
<dbReference type="EMBL" id="BARW01023552">
    <property type="protein sequence ID" value="GAI96976.1"/>
    <property type="molecule type" value="Genomic_DNA"/>
</dbReference>
<name>X1U081_9ZZZZ</name>
<comment type="caution">
    <text evidence="1">The sequence shown here is derived from an EMBL/GenBank/DDBJ whole genome shotgun (WGS) entry which is preliminary data.</text>
</comment>
<sequence length="54" mass="5935">MVAASYGVWDQLALTLLGGYGTFLPLDPSGYNVRGFTFHVEKSRHGPAEPRLQL</sequence>
<gene>
    <name evidence="1" type="ORF">S12H4_39030</name>
</gene>
<accession>X1U081</accession>
<protein>
    <submittedName>
        <fullName evidence="1">Uncharacterized protein</fullName>
    </submittedName>
</protein>
<dbReference type="AlphaFoldDB" id="X1U081"/>